<evidence type="ECO:0000313" key="1">
    <source>
        <dbReference type="EMBL" id="PGH02030.1"/>
    </source>
</evidence>
<dbReference type="EMBL" id="PDNA01000229">
    <property type="protein sequence ID" value="PGH02030.1"/>
    <property type="molecule type" value="Genomic_DNA"/>
</dbReference>
<protein>
    <submittedName>
        <fullName evidence="1">Uncharacterized protein</fullName>
    </submittedName>
</protein>
<reference evidence="1 2" key="1">
    <citation type="submission" date="2017-10" db="EMBL/GenBank/DDBJ databases">
        <title>Comparative genomics in systemic dimorphic fungi from Ajellomycetaceae.</title>
        <authorList>
            <person name="Munoz J.F."/>
            <person name="Mcewen J.G."/>
            <person name="Clay O.K."/>
            <person name="Cuomo C.A."/>
        </authorList>
    </citation>
    <scope>NUCLEOTIDE SEQUENCE [LARGE SCALE GENOMIC DNA]</scope>
    <source>
        <strain evidence="1 2">UAMH7299</strain>
    </source>
</reference>
<dbReference type="STRING" id="1447883.A0A2B7WZK9"/>
<proteinExistence type="predicted"/>
<dbReference type="AlphaFoldDB" id="A0A2B7WZK9"/>
<accession>A0A2B7WZK9</accession>
<dbReference type="InterPro" id="IPR014710">
    <property type="entry name" value="RmlC-like_jellyroll"/>
</dbReference>
<sequence>MALPVISTPPDSQTSYVIPQLEGERITISQSKAKQTAGAIAVFALLYAPGFHYHNHAHDVFLVAKGFCEVVEWRQVPPHGPWGRCIYAAETFGLIAHGDWVNSCRDLCEMYGGLILSENDRRSILIPKIMAAKDQFDVVFQPNYKPPELSEWDDESESKLPDGGVQLYFLRVNTGLRWMAEGRDVLAIHDNSAM</sequence>
<name>A0A2B7WZK9_POLH7</name>
<dbReference type="Gene3D" id="2.60.120.10">
    <property type="entry name" value="Jelly Rolls"/>
    <property type="match status" value="2"/>
</dbReference>
<gene>
    <name evidence="1" type="ORF">AJ80_08924</name>
</gene>
<keyword evidence="2" id="KW-1185">Reference proteome</keyword>
<organism evidence="1 2">
    <name type="scientific">Polytolypa hystricis (strain UAMH7299)</name>
    <dbReference type="NCBI Taxonomy" id="1447883"/>
    <lineage>
        <taxon>Eukaryota</taxon>
        <taxon>Fungi</taxon>
        <taxon>Dikarya</taxon>
        <taxon>Ascomycota</taxon>
        <taxon>Pezizomycotina</taxon>
        <taxon>Eurotiomycetes</taxon>
        <taxon>Eurotiomycetidae</taxon>
        <taxon>Onygenales</taxon>
        <taxon>Onygenales incertae sedis</taxon>
        <taxon>Polytolypa</taxon>
    </lineage>
</organism>
<dbReference type="OrthoDB" id="2588190at2759"/>
<comment type="caution">
    <text evidence="1">The sequence shown here is derived from an EMBL/GenBank/DDBJ whole genome shotgun (WGS) entry which is preliminary data.</text>
</comment>
<dbReference type="Proteomes" id="UP000224634">
    <property type="component" value="Unassembled WGS sequence"/>
</dbReference>
<evidence type="ECO:0000313" key="2">
    <source>
        <dbReference type="Proteomes" id="UP000224634"/>
    </source>
</evidence>